<accession>A0AAE3JHM5</accession>
<dbReference type="SUPFAM" id="SSF52540">
    <property type="entry name" value="P-loop containing nucleoside triphosphate hydrolases"/>
    <property type="match status" value="1"/>
</dbReference>
<dbReference type="PROSITE" id="PS50893">
    <property type="entry name" value="ABC_TRANSPORTER_2"/>
    <property type="match status" value="1"/>
</dbReference>
<dbReference type="PANTHER" id="PTHR43394:SF1">
    <property type="entry name" value="ATP-BINDING CASSETTE SUB-FAMILY B MEMBER 10, MITOCHONDRIAL"/>
    <property type="match status" value="1"/>
</dbReference>
<dbReference type="Proteomes" id="UP001198163">
    <property type="component" value="Unassembled WGS sequence"/>
</dbReference>
<dbReference type="PROSITE" id="PS50929">
    <property type="entry name" value="ABC_TM1F"/>
    <property type="match status" value="1"/>
</dbReference>
<dbReference type="SUPFAM" id="SSF90123">
    <property type="entry name" value="ABC transporter transmembrane region"/>
    <property type="match status" value="1"/>
</dbReference>
<dbReference type="GO" id="GO:0016887">
    <property type="term" value="F:ATP hydrolysis activity"/>
    <property type="evidence" value="ECO:0007669"/>
    <property type="project" value="InterPro"/>
</dbReference>
<protein>
    <submittedName>
        <fullName evidence="11">ABC transporter ATP-binding protein/permease</fullName>
    </submittedName>
</protein>
<evidence type="ECO:0000259" key="9">
    <source>
        <dbReference type="PROSITE" id="PS50893"/>
    </source>
</evidence>
<evidence type="ECO:0000313" key="12">
    <source>
        <dbReference type="Proteomes" id="UP001198163"/>
    </source>
</evidence>
<feature type="transmembrane region" description="Helical" evidence="8">
    <location>
        <begin position="150"/>
        <end position="173"/>
    </location>
</feature>
<evidence type="ECO:0000256" key="1">
    <source>
        <dbReference type="ARBA" id="ARBA00004651"/>
    </source>
</evidence>
<name>A0AAE3JHM5_9SPIR</name>
<dbReference type="InterPro" id="IPR003593">
    <property type="entry name" value="AAA+_ATPase"/>
</dbReference>
<dbReference type="Pfam" id="PF00664">
    <property type="entry name" value="ABC_membrane"/>
    <property type="match status" value="1"/>
</dbReference>
<gene>
    <name evidence="11" type="ORF">K7J14_05080</name>
</gene>
<dbReference type="InterPro" id="IPR003439">
    <property type="entry name" value="ABC_transporter-like_ATP-bd"/>
</dbReference>
<dbReference type="PANTHER" id="PTHR43394">
    <property type="entry name" value="ATP-DEPENDENT PERMEASE MDL1, MITOCHONDRIAL"/>
    <property type="match status" value="1"/>
</dbReference>
<dbReference type="Gene3D" id="3.40.50.300">
    <property type="entry name" value="P-loop containing nucleotide triphosphate hydrolases"/>
    <property type="match status" value="1"/>
</dbReference>
<dbReference type="GO" id="GO:0005524">
    <property type="term" value="F:ATP binding"/>
    <property type="evidence" value="ECO:0007669"/>
    <property type="project" value="UniProtKB-KW"/>
</dbReference>
<feature type="domain" description="ABC transporter" evidence="9">
    <location>
        <begin position="356"/>
        <end position="590"/>
    </location>
</feature>
<dbReference type="EMBL" id="JAINWA010000001">
    <property type="protein sequence ID" value="MCD1654072.1"/>
    <property type="molecule type" value="Genomic_DNA"/>
</dbReference>
<feature type="domain" description="ABC transmembrane type-1" evidence="10">
    <location>
        <begin position="37"/>
        <end position="322"/>
    </location>
</feature>
<keyword evidence="2" id="KW-0813">Transport</keyword>
<evidence type="ECO:0000256" key="4">
    <source>
        <dbReference type="ARBA" id="ARBA00022741"/>
    </source>
</evidence>
<dbReference type="CDD" id="cd03254">
    <property type="entry name" value="ABCC_Glucan_exporter_like"/>
    <property type="match status" value="1"/>
</dbReference>
<proteinExistence type="predicted"/>
<comment type="subcellular location">
    <subcellularLocation>
        <location evidence="1">Cell membrane</location>
        <topology evidence="1">Multi-pass membrane protein</topology>
    </subcellularLocation>
</comment>
<keyword evidence="6 8" id="KW-1133">Transmembrane helix</keyword>
<organism evidence="11 12">
    <name type="scientific">Teretinema zuelzerae</name>
    <dbReference type="NCBI Taxonomy" id="156"/>
    <lineage>
        <taxon>Bacteria</taxon>
        <taxon>Pseudomonadati</taxon>
        <taxon>Spirochaetota</taxon>
        <taxon>Spirochaetia</taxon>
        <taxon>Spirochaetales</taxon>
        <taxon>Treponemataceae</taxon>
        <taxon>Teretinema</taxon>
    </lineage>
</organism>
<keyword evidence="7 8" id="KW-0472">Membrane</keyword>
<evidence type="ECO:0000313" key="11">
    <source>
        <dbReference type="EMBL" id="MCD1654072.1"/>
    </source>
</evidence>
<dbReference type="CDD" id="cd18540">
    <property type="entry name" value="ABC_6TM_exporter_like"/>
    <property type="match status" value="1"/>
</dbReference>
<keyword evidence="5 11" id="KW-0067">ATP-binding</keyword>
<evidence type="ECO:0000256" key="2">
    <source>
        <dbReference type="ARBA" id="ARBA00022448"/>
    </source>
</evidence>
<dbReference type="Gene3D" id="1.20.1560.10">
    <property type="entry name" value="ABC transporter type 1, transmembrane domain"/>
    <property type="match status" value="1"/>
</dbReference>
<dbReference type="GO" id="GO:0015421">
    <property type="term" value="F:ABC-type oligopeptide transporter activity"/>
    <property type="evidence" value="ECO:0007669"/>
    <property type="project" value="TreeGrafter"/>
</dbReference>
<evidence type="ECO:0000256" key="6">
    <source>
        <dbReference type="ARBA" id="ARBA00022989"/>
    </source>
</evidence>
<keyword evidence="4" id="KW-0547">Nucleotide-binding</keyword>
<keyword evidence="12" id="KW-1185">Reference proteome</keyword>
<dbReference type="SMART" id="SM00382">
    <property type="entry name" value="AAA"/>
    <property type="match status" value="1"/>
</dbReference>
<keyword evidence="3 8" id="KW-0812">Transmembrane</keyword>
<evidence type="ECO:0000256" key="8">
    <source>
        <dbReference type="SAM" id="Phobius"/>
    </source>
</evidence>
<dbReference type="InterPro" id="IPR027417">
    <property type="entry name" value="P-loop_NTPase"/>
</dbReference>
<evidence type="ECO:0000256" key="5">
    <source>
        <dbReference type="ARBA" id="ARBA00022840"/>
    </source>
</evidence>
<feature type="transmembrane region" description="Helical" evidence="8">
    <location>
        <begin position="179"/>
        <end position="197"/>
    </location>
</feature>
<evidence type="ECO:0000259" key="10">
    <source>
        <dbReference type="PROSITE" id="PS50929"/>
    </source>
</evidence>
<dbReference type="AlphaFoldDB" id="A0AAE3JHM5"/>
<evidence type="ECO:0000256" key="3">
    <source>
        <dbReference type="ARBA" id="ARBA00022692"/>
    </source>
</evidence>
<dbReference type="InterPro" id="IPR011527">
    <property type="entry name" value="ABC1_TM_dom"/>
</dbReference>
<dbReference type="Pfam" id="PF00005">
    <property type="entry name" value="ABC_tran"/>
    <property type="match status" value="1"/>
</dbReference>
<evidence type="ECO:0000256" key="7">
    <source>
        <dbReference type="ARBA" id="ARBA00023136"/>
    </source>
</evidence>
<feature type="transmembrane region" description="Helical" evidence="8">
    <location>
        <begin position="83"/>
        <end position="104"/>
    </location>
</feature>
<dbReference type="GO" id="GO:0005886">
    <property type="term" value="C:plasma membrane"/>
    <property type="evidence" value="ECO:0007669"/>
    <property type="project" value="UniProtKB-SubCell"/>
</dbReference>
<dbReference type="InterPro" id="IPR039421">
    <property type="entry name" value="Type_1_exporter"/>
</dbReference>
<feature type="transmembrane region" description="Helical" evidence="8">
    <location>
        <begin position="31"/>
        <end position="55"/>
    </location>
</feature>
<dbReference type="FunFam" id="3.40.50.300:FF:000287">
    <property type="entry name" value="Multidrug ABC transporter ATP-binding protein"/>
    <property type="match status" value="1"/>
</dbReference>
<reference evidence="11" key="1">
    <citation type="submission" date="2021-08" db="EMBL/GenBank/DDBJ databases">
        <title>Comparative analyses of Brucepasteria parasyntrophica and Teretinema zuelzerae.</title>
        <authorList>
            <person name="Song Y."/>
            <person name="Brune A."/>
        </authorList>
    </citation>
    <scope>NUCLEOTIDE SEQUENCE</scope>
    <source>
        <strain evidence="11">DSM 1903</strain>
    </source>
</reference>
<sequence length="618" mass="68317">MMEENSFKETEFGNGFDFKTWKKIFSLNKKLFPWLGVLAAFMIAVAVVDGIFPLMTRYAIDSLVPVLSAGNSMDPVWSFVRKYAVLAVTQGLNVFLFILIAGMIEVRVCHRLRYLAFRQLQKLSFSYYDKTPAGWIMSRMTSDAQKLGDTIAWGIVDLVWGGTMMIVIIIFMTAMHPPLAAMTLFFTPILLVATFWFQKKLLAAQRKARKANSLLSGVFNEGLQGARTSKVLNAEDFHKAEFAKQSSTLRRYALRSARISALFMPIVVFLAATGAAVALGAGGTMVLGKTLSFGTLVAFVNYAMMFFDPAREFARVLSEFQAAQASAERLLSLIGTEPEILDRADARDDVDILGSVELKDVSFHYGDGKWIFEHFSLSIPAGQTVAIVGETGCGKSTLVNILCRFYEPISGEVNIDGREYRERTCHWLHSRLGYVLQTPLLFSGTIRENIRYGRLDATDAEIEKAASEANAAHFIEGLEHGYETMVGEGGVLLSTGQKQLISLARALVADPRIMILDEATSSVDTETEVLVQNAVDRLLAGRTSVVIAHRLSTIRNADRIIVMDAGRVIEDGTHDELMSRAGRYRDLYNRQFLDSEAILEAAREEPAPSESAVPSAAS</sequence>
<dbReference type="InterPro" id="IPR036640">
    <property type="entry name" value="ABC1_TM_sf"/>
</dbReference>
<feature type="transmembrane region" description="Helical" evidence="8">
    <location>
        <begin position="259"/>
        <end position="280"/>
    </location>
</feature>
<comment type="caution">
    <text evidence="11">The sequence shown here is derived from an EMBL/GenBank/DDBJ whole genome shotgun (WGS) entry which is preliminary data.</text>
</comment>